<keyword evidence="6" id="KW-1185">Reference proteome</keyword>
<dbReference type="PANTHER" id="PTHR11800">
    <property type="entry name" value="DNA-DIRECTED RNA POLYMERASE"/>
    <property type="match status" value="1"/>
</dbReference>
<dbReference type="InterPro" id="IPR011263">
    <property type="entry name" value="DNA-dir_RNA_pol_RpoA/D/Rpb3"/>
</dbReference>
<dbReference type="HAMAP" id="MF_00320">
    <property type="entry name" value="RNApol_arch_Rpo3"/>
    <property type="match status" value="1"/>
</dbReference>
<dbReference type="NCBIfam" id="NF001988">
    <property type="entry name" value="PRK00783.1"/>
    <property type="match status" value="1"/>
</dbReference>
<evidence type="ECO:0000256" key="3">
    <source>
        <dbReference type="ARBA" id="ARBA00025804"/>
    </source>
</evidence>
<feature type="domain" description="DNA-directed RNA polymerase RpoA/D/Rpb3-type" evidence="4">
    <location>
        <begin position="37"/>
        <end position="332"/>
    </location>
</feature>
<protein>
    <recommendedName>
        <fullName evidence="4">DNA-directed RNA polymerase RpoA/D/Rpb3-type domain-containing protein</fullName>
    </recommendedName>
</protein>
<keyword evidence="2" id="KW-0804">Transcription</keyword>
<dbReference type="EMBL" id="CAUYUJ010017455">
    <property type="protein sequence ID" value="CAK0874967.1"/>
    <property type="molecule type" value="Genomic_DNA"/>
</dbReference>
<dbReference type="InterPro" id="IPR011262">
    <property type="entry name" value="DNA-dir_RNA_pol_insert"/>
</dbReference>
<dbReference type="Pfam" id="PF01000">
    <property type="entry name" value="RNA_pol_A_bac"/>
    <property type="match status" value="1"/>
</dbReference>
<dbReference type="SUPFAM" id="SSF55257">
    <property type="entry name" value="RBP11-like subunits of RNA polymerase"/>
    <property type="match status" value="1"/>
</dbReference>
<keyword evidence="1" id="KW-0240">DNA-directed RNA polymerase</keyword>
<dbReference type="InterPro" id="IPR050518">
    <property type="entry name" value="Rpo3/RPB3_RNA_Pol_subunit"/>
</dbReference>
<comment type="caution">
    <text evidence="5">The sequence shown here is derived from an EMBL/GenBank/DDBJ whole genome shotgun (WGS) entry which is preliminary data.</text>
</comment>
<dbReference type="InterPro" id="IPR036603">
    <property type="entry name" value="RBP11-like"/>
</dbReference>
<dbReference type="Gene3D" id="3.30.1360.10">
    <property type="entry name" value="RNA polymerase, RBP11-like subunit"/>
    <property type="match status" value="1"/>
</dbReference>
<dbReference type="Gene3D" id="2.170.120.12">
    <property type="entry name" value="DNA-directed RNA polymerase, insert domain"/>
    <property type="match status" value="1"/>
</dbReference>
<evidence type="ECO:0000259" key="4">
    <source>
        <dbReference type="SMART" id="SM00662"/>
    </source>
</evidence>
<evidence type="ECO:0000256" key="1">
    <source>
        <dbReference type="ARBA" id="ARBA00022478"/>
    </source>
</evidence>
<comment type="similarity">
    <text evidence="3">Belongs to the archaeal Rpo3/eukaryotic RPB3 RNA polymerase subunit family.</text>
</comment>
<dbReference type="InterPro" id="IPR036643">
    <property type="entry name" value="RNApol_insert_sf"/>
</dbReference>
<evidence type="ECO:0000313" key="6">
    <source>
        <dbReference type="Proteomes" id="UP001189429"/>
    </source>
</evidence>
<organism evidence="5 6">
    <name type="scientific">Prorocentrum cordatum</name>
    <dbReference type="NCBI Taxonomy" id="2364126"/>
    <lineage>
        <taxon>Eukaryota</taxon>
        <taxon>Sar</taxon>
        <taxon>Alveolata</taxon>
        <taxon>Dinophyceae</taxon>
        <taxon>Prorocentrales</taxon>
        <taxon>Prorocentraceae</taxon>
        <taxon>Prorocentrum</taxon>
    </lineage>
</organism>
<evidence type="ECO:0000313" key="5">
    <source>
        <dbReference type="EMBL" id="CAK0874967.1"/>
    </source>
</evidence>
<accession>A0ABN9VRD2</accession>
<dbReference type="SUPFAM" id="SSF56553">
    <property type="entry name" value="Insert subdomain of RNA polymerase alpha subunit"/>
    <property type="match status" value="1"/>
</dbReference>
<dbReference type="Pfam" id="PF01193">
    <property type="entry name" value="RNA_pol_L"/>
    <property type="match status" value="1"/>
</dbReference>
<gene>
    <name evidence="5" type="ORF">PCOR1329_LOCUS59717</name>
</gene>
<dbReference type="InterPro" id="IPR022842">
    <property type="entry name" value="RNAP_Rpo3/Rpb3/RPAC1"/>
</dbReference>
<proteinExistence type="inferred from homology"/>
<sequence length="348" mass="39660">MAAASLSYYCGGEWMTFPYEKEPRKPKVNVTHASPNLVKFTLTETDVSVANALRRIMLAEVPTLAIDTVNIEDNDSVIFDEFLAHRMGLLPITSHKVGDIPPDSGYVEYKQCTCFDGCPYCTAEFKLDVTNTEDKVMTVTHFDVENTGKYRRDNALPIDEVKMVPSRNPDIDEETDTRENGIIIAKLKKDQKLRFECYARKGIPKYHAKFMPVATAIYQFEPIIRTNKQMLDGLSLDERIEFVQSCPRKVFDLDIEDNVHVARKEDCIFCDECVAKAKAWGKKDMVTVKMDCGVFHFTVEAVTPEGGPRNVIDVVRAALRVLDYKMSLFLKDAYGDKIEEWLPWERPA</sequence>
<name>A0ABN9VRD2_9DINO</name>
<dbReference type="PANTHER" id="PTHR11800:SF2">
    <property type="entry name" value="DNA-DIRECTED RNA POLYMERASE II SUBUNIT RPB3"/>
    <property type="match status" value="1"/>
</dbReference>
<dbReference type="Proteomes" id="UP001189429">
    <property type="component" value="Unassembled WGS sequence"/>
</dbReference>
<dbReference type="SMART" id="SM00662">
    <property type="entry name" value="RPOLD"/>
    <property type="match status" value="1"/>
</dbReference>
<reference evidence="5" key="1">
    <citation type="submission" date="2023-10" db="EMBL/GenBank/DDBJ databases">
        <authorList>
            <person name="Chen Y."/>
            <person name="Shah S."/>
            <person name="Dougan E. K."/>
            <person name="Thang M."/>
            <person name="Chan C."/>
        </authorList>
    </citation>
    <scope>NUCLEOTIDE SEQUENCE [LARGE SCALE GENOMIC DNA]</scope>
</reference>
<evidence type="ECO:0000256" key="2">
    <source>
        <dbReference type="ARBA" id="ARBA00023163"/>
    </source>
</evidence>